<dbReference type="InterPro" id="IPR040448">
    <property type="entry name" value="PanZ_GNAT"/>
</dbReference>
<dbReference type="OrthoDB" id="5736859at2"/>
<evidence type="ECO:0000313" key="3">
    <source>
        <dbReference type="Proteomes" id="UP000256774"/>
    </source>
</evidence>
<evidence type="ECO:0000313" key="2">
    <source>
        <dbReference type="EMBL" id="REH40071.1"/>
    </source>
</evidence>
<dbReference type="Proteomes" id="UP000256774">
    <property type="component" value="Unassembled WGS sequence"/>
</dbReference>
<keyword evidence="3" id="KW-1185">Reference proteome</keyword>
<dbReference type="Gene3D" id="3.40.630.30">
    <property type="match status" value="1"/>
</dbReference>
<reference evidence="2 3" key="1">
    <citation type="submission" date="2018-08" db="EMBL/GenBank/DDBJ databases">
        <title>Genomic Encyclopedia of Type Strains, Phase IV (KMG-IV): sequencing the most valuable type-strain genomes for metagenomic binning, comparative biology and taxonomic classification.</title>
        <authorList>
            <person name="Goeker M."/>
        </authorList>
    </citation>
    <scope>NUCLEOTIDE SEQUENCE [LARGE SCALE GENOMIC DNA]</scope>
    <source>
        <strain evidence="2 3">DSM 26022</strain>
    </source>
</reference>
<dbReference type="RefSeq" id="WP_116207142.1">
    <property type="nucleotide sequence ID" value="NZ_QUNR01000001.1"/>
</dbReference>
<proteinExistence type="predicted"/>
<comment type="caution">
    <text evidence="2">The sequence shown here is derived from an EMBL/GenBank/DDBJ whole genome shotgun (WGS) entry which is preliminary data.</text>
</comment>
<dbReference type="GO" id="GO:0016740">
    <property type="term" value="F:transferase activity"/>
    <property type="evidence" value="ECO:0007669"/>
    <property type="project" value="UniProtKB-KW"/>
</dbReference>
<accession>A0A3E0H8N2</accession>
<name>A0A3E0H8N2_9GAMM</name>
<dbReference type="Pfam" id="PF12568">
    <property type="entry name" value="PanZ"/>
    <property type="match status" value="1"/>
</dbReference>
<sequence>MPLIAKAHNLPLDADVAERLARLQPPVSAPPTSDATLYIGWFNTKPIAAVWACGGNDARTLSGFGIHAATRGRSVLAQLADAVRKQENELGHRVLSSDDFAALDTDPAAKTSA</sequence>
<gene>
    <name evidence="2" type="ORF">DFR26_0270</name>
</gene>
<dbReference type="EMBL" id="QUNR01000001">
    <property type="protein sequence ID" value="REH40071.1"/>
    <property type="molecule type" value="Genomic_DNA"/>
</dbReference>
<organism evidence="2 3">
    <name type="scientific">Paraperlucidibaca baekdonensis</name>
    <dbReference type="NCBI Taxonomy" id="748120"/>
    <lineage>
        <taxon>Bacteria</taxon>
        <taxon>Pseudomonadati</taxon>
        <taxon>Pseudomonadota</taxon>
        <taxon>Gammaproteobacteria</taxon>
        <taxon>Moraxellales</taxon>
        <taxon>Moraxellaceae</taxon>
        <taxon>Paraperlucidibaca</taxon>
    </lineage>
</organism>
<feature type="domain" description="PanZ acetyltransferase (GNAT)" evidence="1">
    <location>
        <begin position="32"/>
        <end position="106"/>
    </location>
</feature>
<dbReference type="AlphaFoldDB" id="A0A3E0H8N2"/>
<evidence type="ECO:0000259" key="1">
    <source>
        <dbReference type="Pfam" id="PF12568"/>
    </source>
</evidence>
<keyword evidence="2" id="KW-0808">Transferase</keyword>
<protein>
    <submittedName>
        <fullName evidence="2">Acetyltransferase (GNAT) family protein</fullName>
    </submittedName>
</protein>